<accession>A0ABX7Q6V7</accession>
<evidence type="ECO:0000259" key="3">
    <source>
        <dbReference type="Pfam" id="PF11761"/>
    </source>
</evidence>
<gene>
    <name evidence="4" type="ORF">JZM60_08070</name>
</gene>
<dbReference type="PANTHER" id="PTHR37477">
    <property type="entry name" value="COBALT-PRECORRIN-5A HYDROLASE"/>
    <property type="match status" value="1"/>
</dbReference>
<dbReference type="RefSeq" id="WP_207165226.1">
    <property type="nucleotide sequence ID" value="NZ_CP071382.1"/>
</dbReference>
<feature type="domain" description="CobE/GbiG C-terminal" evidence="1">
    <location>
        <begin position="230"/>
        <end position="348"/>
    </location>
</feature>
<evidence type="ECO:0000313" key="4">
    <source>
        <dbReference type="EMBL" id="QSV47203.1"/>
    </source>
</evidence>
<dbReference type="Gene3D" id="3.30.420.180">
    <property type="entry name" value="CobE/GbiG C-terminal domain"/>
    <property type="match status" value="1"/>
</dbReference>
<keyword evidence="4" id="KW-0378">Hydrolase</keyword>
<name>A0ABX7Q6V7_9BACT</name>
<organism evidence="4 5">
    <name type="scientific">Geobacter benzoatilyticus</name>
    <dbReference type="NCBI Taxonomy" id="2815309"/>
    <lineage>
        <taxon>Bacteria</taxon>
        <taxon>Pseudomonadati</taxon>
        <taxon>Thermodesulfobacteriota</taxon>
        <taxon>Desulfuromonadia</taxon>
        <taxon>Geobacterales</taxon>
        <taxon>Geobacteraceae</taxon>
        <taxon>Geobacter</taxon>
    </lineage>
</organism>
<dbReference type="InterPro" id="IPR002750">
    <property type="entry name" value="CobE/GbiG_C"/>
</dbReference>
<dbReference type="Pfam" id="PF11761">
    <property type="entry name" value="CbiG_mid"/>
    <property type="match status" value="1"/>
</dbReference>
<evidence type="ECO:0000259" key="1">
    <source>
        <dbReference type="Pfam" id="PF01890"/>
    </source>
</evidence>
<evidence type="ECO:0000313" key="5">
    <source>
        <dbReference type="Proteomes" id="UP000663651"/>
    </source>
</evidence>
<dbReference type="InterPro" id="IPR021744">
    <property type="entry name" value="CbiG_N"/>
</dbReference>
<evidence type="ECO:0000259" key="2">
    <source>
        <dbReference type="Pfam" id="PF11760"/>
    </source>
</evidence>
<sequence length="353" mass="36903">MSIAIIAITRNGARLGTQLRDGFGNGELYVLQKFAGQAGKGAIPFSGDLKGLVAELWPLFDGFVFIMATGIVVRMVAPHLVAKDVDPAVVVMDDAGKFAVSLLAGHLGGANELACRCAFITGAREVITTATDANSLPSFDMLAKEEGWAIDDLCRVKTLNALILAGEEIAVVDPTDRVRTAFHGAARLSFHDTFVEALQSGARGFVFVTNRRLPPQSQADALLVLRPRNLVLGIGCNSGTGAEEIEEVVSAQMKRLFLSLKSVACIGSAAAKREEAGLLAFAGEHDLAIRFFESGELNGVAVPSPPSAHALEAIGATGVAEPAAVLASDGGRLLLAKIKSGNVTLAIAEIRGF</sequence>
<dbReference type="InterPro" id="IPR052553">
    <property type="entry name" value="CbiG_hydrolase"/>
</dbReference>
<dbReference type="InterPro" id="IPR036518">
    <property type="entry name" value="CobE/GbiG_C_sf"/>
</dbReference>
<dbReference type="EMBL" id="CP071382">
    <property type="protein sequence ID" value="QSV47203.1"/>
    <property type="molecule type" value="Genomic_DNA"/>
</dbReference>
<keyword evidence="5" id="KW-1185">Reference proteome</keyword>
<dbReference type="Pfam" id="PF11760">
    <property type="entry name" value="CbiG_N"/>
    <property type="match status" value="1"/>
</dbReference>
<dbReference type="InterPro" id="IPR021745">
    <property type="entry name" value="CbiG_mid"/>
</dbReference>
<dbReference type="InterPro" id="IPR038029">
    <property type="entry name" value="GbiG_N_sf"/>
</dbReference>
<proteinExistence type="predicted"/>
<dbReference type="GO" id="GO:0016787">
    <property type="term" value="F:hydrolase activity"/>
    <property type="evidence" value="ECO:0007669"/>
    <property type="project" value="UniProtKB-KW"/>
</dbReference>
<dbReference type="Gene3D" id="3.40.50.11220">
    <property type="match status" value="1"/>
</dbReference>
<feature type="domain" description="Cobalamin biosynthesis central region" evidence="3">
    <location>
        <begin position="137"/>
        <end position="227"/>
    </location>
</feature>
<dbReference type="PANTHER" id="PTHR37477:SF1">
    <property type="entry name" value="COBALT-PRECORRIN-5A HYDROLASE"/>
    <property type="match status" value="1"/>
</dbReference>
<dbReference type="Proteomes" id="UP000663651">
    <property type="component" value="Chromosome"/>
</dbReference>
<dbReference type="Pfam" id="PF01890">
    <property type="entry name" value="CbiG_C"/>
    <property type="match status" value="1"/>
</dbReference>
<dbReference type="SUPFAM" id="SSF159672">
    <property type="entry name" value="CbiG N-terminal domain-like"/>
    <property type="match status" value="1"/>
</dbReference>
<reference evidence="4 5" key="1">
    <citation type="submission" date="2021-03" db="EMBL/GenBank/DDBJ databases">
        <title>Geobacter metallireducens gen. nov. sp. nov., a microorganism capable of coupling the complete oxidation of organic compounds to the reduction of iron and other metals.</title>
        <authorList>
            <person name="Li Y."/>
        </authorList>
    </citation>
    <scope>NUCLEOTIDE SEQUENCE [LARGE SCALE GENOMIC DNA]</scope>
    <source>
        <strain evidence="4 5">Jerry-YX</strain>
    </source>
</reference>
<protein>
    <submittedName>
        <fullName evidence="4">Cobalt-precorrin 5A hydrolase</fullName>
    </submittedName>
</protein>
<feature type="domain" description="Cobalamin synthesis G N-terminal" evidence="2">
    <location>
        <begin position="53"/>
        <end position="132"/>
    </location>
</feature>
<dbReference type="SUPFAM" id="SSF159664">
    <property type="entry name" value="CobE/GbiG C-terminal domain-like"/>
    <property type="match status" value="1"/>
</dbReference>